<evidence type="ECO:0000313" key="10">
    <source>
        <dbReference type="Proteomes" id="UP001303046"/>
    </source>
</evidence>
<dbReference type="Proteomes" id="UP001303046">
    <property type="component" value="Unassembled WGS sequence"/>
</dbReference>
<dbReference type="PANTHER" id="PTHR37984:SF5">
    <property type="entry name" value="PROTEIN NYNRIN-LIKE"/>
    <property type="match status" value="1"/>
</dbReference>
<dbReference type="Gene3D" id="3.10.10.10">
    <property type="entry name" value="HIV Type 1 Reverse Transcriptase, subunit A, domain 1"/>
    <property type="match status" value="2"/>
</dbReference>
<dbReference type="PANTHER" id="PTHR37984">
    <property type="entry name" value="PROTEIN CBG26694"/>
    <property type="match status" value="1"/>
</dbReference>
<sequence length="640" mass="72051">MPRMDMWTCCPARCRCLRSCPLQDRGQPSNQLKELAAEVQHFLVIRQDAARQRRGFAKESKSRSGHKRGFCKNFPEKKNRNAKRKRKSANTVTIASTRADVAVNRIYRRVQIDGKTVRMRLDTGADVTLLSTADWTAMGRPKLQCIELKSANNEPINVRGCYECNFIIDGHLGYGTCHVADTPSLLGLDWIAQHEPLFRHLTEGSICNISSRTLSTLNSSLATLLRKKFPAVFVLDWDVARPVPYAAMPRISTEIDRLVSIHVLEPVDHSEWAAPIVVVQKKNGSIRLCADYSTGLNDLGLAEAYLQLEVDDVSKQLLTINTHRGLYRFKRLPFRVKPAPGIFQQCMDALIAGLNGTAAYLDDILVTGRTIGEHNARLEAVLKRIQDYGFRVRLDKCAFMQTEITHLGFVINAQGPGKIKAIQKMPALKDVSQLRSFLGLINFYGNFVKDLQNLRAPLDALTKKDVVYTWTLECQSSFDKIKAILSSDLLLTHFDPSLPIIVAHASNYGMGATLSHRFANGCEKVIYHVSRCLTQPQKNYSQIEKEALALIFAVQKFLRFIHGRHFTLRTDHKPPSAIFGSKKGVPVYSANRLQRWGTTLLNYSFTVEYINTKDFGQVDALSLLVTIIDTGGLRNRFNRC</sequence>
<dbReference type="PROSITE" id="PS50175">
    <property type="entry name" value="ASP_PROT_RETROV"/>
    <property type="match status" value="1"/>
</dbReference>
<dbReference type="Gene3D" id="3.30.70.270">
    <property type="match status" value="2"/>
</dbReference>
<dbReference type="InterPro" id="IPR041577">
    <property type="entry name" value="RT_RNaseH_2"/>
</dbReference>
<dbReference type="Pfam" id="PF17919">
    <property type="entry name" value="RT_RNaseH_2"/>
    <property type="match status" value="1"/>
</dbReference>
<comment type="caution">
    <text evidence="9">The sequence shown here is derived from an EMBL/GenBank/DDBJ whole genome shotgun (WGS) entry which is preliminary data.</text>
</comment>
<evidence type="ECO:0000259" key="8">
    <source>
        <dbReference type="PROSITE" id="PS50175"/>
    </source>
</evidence>
<keyword evidence="10" id="KW-1185">Reference proteome</keyword>
<proteinExistence type="predicted"/>
<dbReference type="InterPro" id="IPR043502">
    <property type="entry name" value="DNA/RNA_pol_sf"/>
</dbReference>
<keyword evidence="1" id="KW-0808">Transferase</keyword>
<evidence type="ECO:0000256" key="4">
    <source>
        <dbReference type="ARBA" id="ARBA00022759"/>
    </source>
</evidence>
<evidence type="ECO:0000256" key="6">
    <source>
        <dbReference type="ARBA" id="ARBA00023268"/>
    </source>
</evidence>
<dbReference type="SUPFAM" id="SSF50630">
    <property type="entry name" value="Acid proteases"/>
    <property type="match status" value="1"/>
</dbReference>
<dbReference type="InterPro" id="IPR050951">
    <property type="entry name" value="Retrovirus_Pol_polyprotein"/>
</dbReference>
<evidence type="ECO:0000256" key="3">
    <source>
        <dbReference type="ARBA" id="ARBA00022722"/>
    </source>
</evidence>
<dbReference type="SUPFAM" id="SSF56672">
    <property type="entry name" value="DNA/RNA polymerases"/>
    <property type="match status" value="1"/>
</dbReference>
<evidence type="ECO:0000313" key="9">
    <source>
        <dbReference type="EMBL" id="KAK6763650.1"/>
    </source>
</evidence>
<feature type="region of interest" description="Disordered" evidence="7">
    <location>
        <begin position="54"/>
        <end position="90"/>
    </location>
</feature>
<evidence type="ECO:0000256" key="1">
    <source>
        <dbReference type="ARBA" id="ARBA00022679"/>
    </source>
</evidence>
<name>A0ABR1EMP0_NECAM</name>
<dbReference type="CDD" id="cd01647">
    <property type="entry name" value="RT_LTR"/>
    <property type="match status" value="1"/>
</dbReference>
<evidence type="ECO:0000256" key="5">
    <source>
        <dbReference type="ARBA" id="ARBA00022801"/>
    </source>
</evidence>
<dbReference type="InterPro" id="IPR043128">
    <property type="entry name" value="Rev_trsase/Diguanyl_cyclase"/>
</dbReference>
<gene>
    <name evidence="9" type="primary">Necator_chrX.g24266</name>
    <name evidence="9" type="ORF">RB195_024101</name>
</gene>
<dbReference type="InterPro" id="IPR021109">
    <property type="entry name" value="Peptidase_aspartic_dom_sf"/>
</dbReference>
<organism evidence="9 10">
    <name type="scientific">Necator americanus</name>
    <name type="common">Human hookworm</name>
    <dbReference type="NCBI Taxonomy" id="51031"/>
    <lineage>
        <taxon>Eukaryota</taxon>
        <taxon>Metazoa</taxon>
        <taxon>Ecdysozoa</taxon>
        <taxon>Nematoda</taxon>
        <taxon>Chromadorea</taxon>
        <taxon>Rhabditida</taxon>
        <taxon>Rhabditina</taxon>
        <taxon>Rhabditomorpha</taxon>
        <taxon>Strongyloidea</taxon>
        <taxon>Ancylostomatidae</taxon>
        <taxon>Bunostominae</taxon>
        <taxon>Necator</taxon>
    </lineage>
</organism>
<keyword evidence="3" id="KW-0540">Nuclease</keyword>
<dbReference type="Pfam" id="PF00078">
    <property type="entry name" value="RVT_1"/>
    <property type="match status" value="1"/>
</dbReference>
<dbReference type="EMBL" id="JAVFWL010000006">
    <property type="protein sequence ID" value="KAK6763650.1"/>
    <property type="molecule type" value="Genomic_DNA"/>
</dbReference>
<feature type="domain" description="Peptidase A2" evidence="8">
    <location>
        <begin position="117"/>
        <end position="135"/>
    </location>
</feature>
<dbReference type="InterPro" id="IPR000477">
    <property type="entry name" value="RT_dom"/>
</dbReference>
<evidence type="ECO:0000256" key="2">
    <source>
        <dbReference type="ARBA" id="ARBA00022695"/>
    </source>
</evidence>
<dbReference type="Gene3D" id="2.40.70.10">
    <property type="entry name" value="Acid Proteases"/>
    <property type="match status" value="1"/>
</dbReference>
<keyword evidence="4" id="KW-0255">Endonuclease</keyword>
<keyword evidence="5" id="KW-0378">Hydrolase</keyword>
<protein>
    <recommendedName>
        <fullName evidence="8">Peptidase A2 domain-containing protein</fullName>
    </recommendedName>
</protein>
<dbReference type="InterPro" id="IPR001995">
    <property type="entry name" value="Peptidase_A2_cat"/>
</dbReference>
<accession>A0ABR1EMP0</accession>
<keyword evidence="2" id="KW-0548">Nucleotidyltransferase</keyword>
<reference evidence="9 10" key="1">
    <citation type="submission" date="2023-08" db="EMBL/GenBank/DDBJ databases">
        <title>A Necator americanus chromosomal reference genome.</title>
        <authorList>
            <person name="Ilik V."/>
            <person name="Petrzelkova K.J."/>
            <person name="Pardy F."/>
            <person name="Fuh T."/>
            <person name="Niatou-Singa F.S."/>
            <person name="Gouil Q."/>
            <person name="Baker L."/>
            <person name="Ritchie M.E."/>
            <person name="Jex A.R."/>
            <person name="Gazzola D."/>
            <person name="Li H."/>
            <person name="Toshio Fujiwara R."/>
            <person name="Zhan B."/>
            <person name="Aroian R.V."/>
            <person name="Pafco B."/>
            <person name="Schwarz E.M."/>
        </authorList>
    </citation>
    <scope>NUCLEOTIDE SEQUENCE [LARGE SCALE GENOMIC DNA]</scope>
    <source>
        <strain evidence="9 10">Aroian</strain>
        <tissue evidence="9">Whole animal</tissue>
    </source>
</reference>
<keyword evidence="6" id="KW-0511">Multifunctional enzyme</keyword>
<evidence type="ECO:0000256" key="7">
    <source>
        <dbReference type="SAM" id="MobiDB-lite"/>
    </source>
</evidence>
<dbReference type="CDD" id="cd09274">
    <property type="entry name" value="RNase_HI_RT_Ty3"/>
    <property type="match status" value="1"/>
</dbReference>